<dbReference type="InterPro" id="IPR001494">
    <property type="entry name" value="Importin-beta_N"/>
</dbReference>
<dbReference type="InterPro" id="IPR011989">
    <property type="entry name" value="ARM-like"/>
</dbReference>
<dbReference type="GO" id="GO:0000056">
    <property type="term" value="P:ribosomal small subunit export from nucleus"/>
    <property type="evidence" value="ECO:0007669"/>
    <property type="project" value="TreeGrafter"/>
</dbReference>
<dbReference type="Ensembl" id="ENSELUT00000106444.1">
    <property type="protein sequence ID" value="ENSELUP00000095682.1"/>
    <property type="gene ID" value="ENSELUG00000012707.3"/>
</dbReference>
<dbReference type="GO" id="GO:0031267">
    <property type="term" value="F:small GTPase binding"/>
    <property type="evidence" value="ECO:0007669"/>
    <property type="project" value="InterPro"/>
</dbReference>
<dbReference type="Gene3D" id="1.25.10.10">
    <property type="entry name" value="Leucine-rich Repeat Variant"/>
    <property type="match status" value="1"/>
</dbReference>
<feature type="domain" description="Importin N-terminal" evidence="9">
    <location>
        <begin position="46"/>
        <end position="112"/>
    </location>
</feature>
<keyword evidence="6" id="KW-0539">Nucleus</keyword>
<dbReference type="GO" id="GO:0000055">
    <property type="term" value="P:ribosomal large subunit export from nucleus"/>
    <property type="evidence" value="ECO:0007669"/>
    <property type="project" value="TreeGrafter"/>
</dbReference>
<dbReference type="PANTHER" id="PTHR11223">
    <property type="entry name" value="EXPORTIN 1/5"/>
    <property type="match status" value="1"/>
</dbReference>
<sequence>MPANMTMLADHAARQLLDFSQKLDINLLDNVVNSMYYDIGSQQRMAQEVLTSLKDHPDAWTRVDTILEFSQNMKTKYYALQILETVIKTRWKILPRNQCEGIKKYVVGLIIKTSSDAANVEKEGVYIAKLNMILVQILKQEWPKHWPTFISDIVGASRTSESLCQNNMIILKLLSEEVFDFSSGQMTQVKAKHLKDSMCNEFSQIFQLCQFVMENSQNAPLVHATLETLLRFLNWIPLGYIFETKLISTLVYKFLNVPMFRNVTLKCLTEIAGVSVNQYEEQFVNLFTLTMCQLKQMLPLNTNIRLAYSNGKDDEQNFIQNLSLFLCTFLKEHGQLVEKRPNLRETLMEALHYMLLVSEVEETEIFKICLEYWNHLAAELYRESPFSTSTSPLLSGSQHFDVPPRRHLYLPVLSKVGFSPDKACGVFPLTASLVCVLPGNRCAC</sequence>
<name>A0AAY5LA76_ESOLU</name>
<dbReference type="PROSITE" id="PS50166">
    <property type="entry name" value="IMPORTIN_B_NT"/>
    <property type="match status" value="1"/>
</dbReference>
<evidence type="ECO:0000313" key="11">
    <source>
        <dbReference type="Proteomes" id="UP000265140"/>
    </source>
</evidence>
<comment type="subcellular location">
    <subcellularLocation>
        <location evidence="1">Nucleus</location>
    </subcellularLocation>
</comment>
<dbReference type="GO" id="GO:0051028">
    <property type="term" value="P:mRNA transport"/>
    <property type="evidence" value="ECO:0007669"/>
    <property type="project" value="UniProtKB-KW"/>
</dbReference>
<dbReference type="Pfam" id="PF08389">
    <property type="entry name" value="Xpo1"/>
    <property type="match status" value="1"/>
</dbReference>
<dbReference type="SUPFAM" id="SSF48371">
    <property type="entry name" value="ARM repeat"/>
    <property type="match status" value="1"/>
</dbReference>
<evidence type="ECO:0000256" key="8">
    <source>
        <dbReference type="ARBA" id="ARBA00075318"/>
    </source>
</evidence>
<reference evidence="10 11" key="1">
    <citation type="submission" date="2020-02" db="EMBL/GenBank/DDBJ databases">
        <title>Esox lucius (northern pike) genome, fEsoLuc1, primary haplotype.</title>
        <authorList>
            <person name="Myers G."/>
            <person name="Karagic N."/>
            <person name="Meyer A."/>
            <person name="Pippel M."/>
            <person name="Reichard M."/>
            <person name="Winkler S."/>
            <person name="Tracey A."/>
            <person name="Sims Y."/>
            <person name="Howe K."/>
            <person name="Rhie A."/>
            <person name="Formenti G."/>
            <person name="Durbin R."/>
            <person name="Fedrigo O."/>
            <person name="Jarvis E.D."/>
        </authorList>
    </citation>
    <scope>NUCLEOTIDE SEQUENCE [LARGE SCALE GENOMIC DNA]</scope>
</reference>
<proteinExistence type="inferred from homology"/>
<evidence type="ECO:0000259" key="9">
    <source>
        <dbReference type="PROSITE" id="PS50166"/>
    </source>
</evidence>
<dbReference type="GO" id="GO:0005737">
    <property type="term" value="C:cytoplasm"/>
    <property type="evidence" value="ECO:0007669"/>
    <property type="project" value="TreeGrafter"/>
</dbReference>
<dbReference type="Proteomes" id="UP000265140">
    <property type="component" value="Chromosome 9"/>
</dbReference>
<evidence type="ECO:0000256" key="4">
    <source>
        <dbReference type="ARBA" id="ARBA00022816"/>
    </source>
</evidence>
<keyword evidence="5" id="KW-0653">Protein transport</keyword>
<organism evidence="10 11">
    <name type="scientific">Esox lucius</name>
    <name type="common">Northern pike</name>
    <dbReference type="NCBI Taxonomy" id="8010"/>
    <lineage>
        <taxon>Eukaryota</taxon>
        <taxon>Metazoa</taxon>
        <taxon>Chordata</taxon>
        <taxon>Craniata</taxon>
        <taxon>Vertebrata</taxon>
        <taxon>Euteleostomi</taxon>
        <taxon>Actinopterygii</taxon>
        <taxon>Neopterygii</taxon>
        <taxon>Teleostei</taxon>
        <taxon>Protacanthopterygii</taxon>
        <taxon>Esociformes</taxon>
        <taxon>Esocidae</taxon>
        <taxon>Esox</taxon>
    </lineage>
</organism>
<reference evidence="10" key="3">
    <citation type="submission" date="2025-09" db="UniProtKB">
        <authorList>
            <consortium name="Ensembl"/>
        </authorList>
    </citation>
    <scope>IDENTIFICATION</scope>
</reference>
<dbReference type="GeneTree" id="ENSGT00940000153408"/>
<evidence type="ECO:0000313" key="10">
    <source>
        <dbReference type="Ensembl" id="ENSELUP00000095682.1"/>
    </source>
</evidence>
<evidence type="ECO:0000256" key="5">
    <source>
        <dbReference type="ARBA" id="ARBA00022927"/>
    </source>
</evidence>
<dbReference type="InterPro" id="IPR016024">
    <property type="entry name" value="ARM-type_fold"/>
</dbReference>
<protein>
    <recommendedName>
        <fullName evidence="7">Exportin-1</fullName>
    </recommendedName>
    <alternativeName>
        <fullName evidence="8">Chromosome region maintenance 1 protein homolog</fullName>
    </alternativeName>
</protein>
<dbReference type="GO" id="GO:0006611">
    <property type="term" value="P:protein export from nucleus"/>
    <property type="evidence" value="ECO:0007669"/>
    <property type="project" value="InterPro"/>
</dbReference>
<keyword evidence="11" id="KW-1185">Reference proteome</keyword>
<evidence type="ECO:0000256" key="7">
    <source>
        <dbReference type="ARBA" id="ARBA00073514"/>
    </source>
</evidence>
<dbReference type="FunFam" id="1.25.10.10:FF:001255">
    <property type="entry name" value="Exportin 1"/>
    <property type="match status" value="1"/>
</dbReference>
<keyword evidence="3" id="KW-0813">Transport</keyword>
<dbReference type="GO" id="GO:0005049">
    <property type="term" value="F:nuclear export signal receptor activity"/>
    <property type="evidence" value="ECO:0007669"/>
    <property type="project" value="InterPro"/>
</dbReference>
<dbReference type="Pfam" id="PF03810">
    <property type="entry name" value="IBN_N"/>
    <property type="match status" value="1"/>
</dbReference>
<dbReference type="InterPro" id="IPR013598">
    <property type="entry name" value="Exportin-1/Importin-b-like"/>
</dbReference>
<evidence type="ECO:0000256" key="6">
    <source>
        <dbReference type="ARBA" id="ARBA00023242"/>
    </source>
</evidence>
<dbReference type="PANTHER" id="PTHR11223:SF16">
    <property type="entry name" value="EXPORTIN 1 (CRM1 HOMOLOG, YEAST) A"/>
    <property type="match status" value="1"/>
</dbReference>
<reference evidence="10" key="2">
    <citation type="submission" date="2025-08" db="UniProtKB">
        <authorList>
            <consortium name="Ensembl"/>
        </authorList>
    </citation>
    <scope>IDENTIFICATION</scope>
</reference>
<dbReference type="AlphaFoldDB" id="A0AAY5LA76"/>
<keyword evidence="4" id="KW-0509">mRNA transport</keyword>
<dbReference type="InterPro" id="IPR041123">
    <property type="entry name" value="CRM1_repeat"/>
</dbReference>
<comment type="similarity">
    <text evidence="2">Belongs to the exportin family.</text>
</comment>
<dbReference type="InterPro" id="IPR045065">
    <property type="entry name" value="XPO1/5"/>
</dbReference>
<dbReference type="SMART" id="SM00913">
    <property type="entry name" value="IBN_N"/>
    <property type="match status" value="1"/>
</dbReference>
<accession>A0AAY5LA76</accession>
<dbReference type="Pfam" id="PF18777">
    <property type="entry name" value="CRM1_repeat"/>
    <property type="match status" value="1"/>
</dbReference>
<evidence type="ECO:0000256" key="3">
    <source>
        <dbReference type="ARBA" id="ARBA00022448"/>
    </source>
</evidence>
<dbReference type="GO" id="GO:0005634">
    <property type="term" value="C:nucleus"/>
    <property type="evidence" value="ECO:0007669"/>
    <property type="project" value="UniProtKB-SubCell"/>
</dbReference>
<evidence type="ECO:0000256" key="2">
    <source>
        <dbReference type="ARBA" id="ARBA00009466"/>
    </source>
</evidence>
<evidence type="ECO:0000256" key="1">
    <source>
        <dbReference type="ARBA" id="ARBA00004123"/>
    </source>
</evidence>